<keyword evidence="1 11" id="KW-1003">Cell membrane</keyword>
<dbReference type="Proteomes" id="UP001154312">
    <property type="component" value="Unassembled WGS sequence"/>
</dbReference>
<comment type="caution">
    <text evidence="13">The sequence shown here is derived from an EMBL/GenBank/DDBJ whole genome shotgun (WGS) entry which is preliminary data.</text>
</comment>
<dbReference type="EC" id="4.1.1.65" evidence="11"/>
<dbReference type="NCBIfam" id="NF003678">
    <property type="entry name" value="PRK05305.1-2"/>
    <property type="match status" value="1"/>
</dbReference>
<evidence type="ECO:0000256" key="6">
    <source>
        <dbReference type="ARBA" id="ARBA00023145"/>
    </source>
</evidence>
<evidence type="ECO:0000256" key="7">
    <source>
        <dbReference type="ARBA" id="ARBA00023209"/>
    </source>
</evidence>
<dbReference type="GO" id="GO:0006646">
    <property type="term" value="P:phosphatidylethanolamine biosynthetic process"/>
    <property type="evidence" value="ECO:0007669"/>
    <property type="project" value="UniProtKB-UniRule"/>
</dbReference>
<accession>A0A9X4GZB3</accession>
<organism evidence="13 14">
    <name type="scientific">Pelotomaculum isophthalicicum JI</name>
    <dbReference type="NCBI Taxonomy" id="947010"/>
    <lineage>
        <taxon>Bacteria</taxon>
        <taxon>Bacillati</taxon>
        <taxon>Bacillota</taxon>
        <taxon>Clostridia</taxon>
        <taxon>Eubacteriales</taxon>
        <taxon>Desulfotomaculaceae</taxon>
        <taxon>Pelotomaculum</taxon>
    </lineage>
</organism>
<dbReference type="Pfam" id="PF02666">
    <property type="entry name" value="PS_Dcarbxylase"/>
    <property type="match status" value="1"/>
</dbReference>
<dbReference type="PANTHER" id="PTHR35809">
    <property type="entry name" value="ARCHAETIDYLSERINE DECARBOXYLASE PROENZYME-RELATED"/>
    <property type="match status" value="1"/>
</dbReference>
<comment type="cofactor">
    <cofactor evidence="11">
        <name>pyruvate</name>
        <dbReference type="ChEBI" id="CHEBI:15361"/>
    </cofactor>
    <text evidence="11">Binds 1 pyruvoyl group covalently per subunit.</text>
</comment>
<evidence type="ECO:0000256" key="11">
    <source>
        <dbReference type="HAMAP-Rule" id="MF_00664"/>
    </source>
</evidence>
<name>A0A9X4GZB3_9FIRM</name>
<keyword evidence="12" id="KW-0812">Transmembrane</keyword>
<keyword evidence="12" id="KW-1133">Transmembrane helix</keyword>
<dbReference type="InterPro" id="IPR033175">
    <property type="entry name" value="PSD-A"/>
</dbReference>
<evidence type="ECO:0000256" key="4">
    <source>
        <dbReference type="ARBA" id="ARBA00023098"/>
    </source>
</evidence>
<evidence type="ECO:0000256" key="8">
    <source>
        <dbReference type="ARBA" id="ARBA00023239"/>
    </source>
</evidence>
<dbReference type="RefSeq" id="WP_277443905.1">
    <property type="nucleotide sequence ID" value="NZ_JAKOAV010000016.1"/>
</dbReference>
<keyword evidence="5 11" id="KW-0472">Membrane</keyword>
<feature type="modified residue" description="Pyruvic acid (Ser); by autocatalysis" evidence="11">
    <location>
        <position position="190"/>
    </location>
</feature>
<comment type="PTM">
    <text evidence="11">Is synthesized initially as an inactive proenzyme. Formation of the active enzyme involves a self-maturation process in which the active site pyruvoyl group is generated from an internal serine residue via an autocatalytic post-translational modification. Two non-identical subunits are generated from the proenzyme in this reaction, and the pyruvate is formed at the N-terminus of the alpha chain, which is derived from the carboxyl end of the proenzyme. The post-translation cleavage follows an unusual pathway, termed non-hydrolytic serinolysis, in which the side chain hydroxyl group of the serine supplies its oxygen atom to form the C-terminus of the beta chain, while the remainder of the serine residue undergoes an oxidative deamination to produce ammonia and the pyruvoyl prosthetic group on the alpha chain.</text>
</comment>
<dbReference type="GO" id="GO:0005886">
    <property type="term" value="C:plasma membrane"/>
    <property type="evidence" value="ECO:0007669"/>
    <property type="project" value="UniProtKB-SubCell"/>
</dbReference>
<keyword evidence="2 11" id="KW-0444">Lipid biosynthesis</keyword>
<protein>
    <recommendedName>
        <fullName evidence="11">Phosphatidylserine decarboxylase proenzyme</fullName>
        <ecNumber evidence="11">4.1.1.65</ecNumber>
    </recommendedName>
    <component>
        <recommendedName>
            <fullName evidence="11">Phosphatidylserine decarboxylase alpha chain</fullName>
        </recommendedName>
    </component>
    <component>
        <recommendedName>
            <fullName evidence="11">Phosphatidylserine decarboxylase beta chain</fullName>
        </recommendedName>
    </component>
</protein>
<keyword evidence="4 11" id="KW-0443">Lipid metabolism</keyword>
<comment type="subunit">
    <text evidence="11">Heterodimer of a large membrane-associated beta subunit and a small pyruvoyl-containing alpha subunit.</text>
</comment>
<evidence type="ECO:0000256" key="2">
    <source>
        <dbReference type="ARBA" id="ARBA00022516"/>
    </source>
</evidence>
<proteinExistence type="inferred from homology"/>
<keyword evidence="10 11" id="KW-0670">Pyruvate</keyword>
<feature type="chain" id="PRO_5041029036" description="Phosphatidylserine decarboxylase alpha chain" evidence="11">
    <location>
        <begin position="190"/>
        <end position="229"/>
    </location>
</feature>
<keyword evidence="6 11" id="KW-0865">Zymogen</keyword>
<comment type="function">
    <text evidence="11">Catalyzes the formation of phosphatidylethanolamine (PtdEtn) from phosphatidylserine (PtdSer).</text>
</comment>
<evidence type="ECO:0000256" key="3">
    <source>
        <dbReference type="ARBA" id="ARBA00022793"/>
    </source>
</evidence>
<dbReference type="AlphaFoldDB" id="A0A9X4GZB3"/>
<evidence type="ECO:0000313" key="13">
    <source>
        <dbReference type="EMBL" id="MDF9408572.1"/>
    </source>
</evidence>
<keyword evidence="7 11" id="KW-0594">Phospholipid biosynthesis</keyword>
<sequence length="229" mass="25993">MINKNQSENMLARTAVSLRLTWHYLLLLAALFAYLYRNIPILSPIPALMFLFVLFFFRNPKRNIPEDGNLILSPADGRIIEIEEAFEDKYIMDKTIRVAIFLSIFNVHINRSPLQGEVKFRHYRPGKFIPAFKSHASEINEKNFIGIESNGFKIMVCQITGFIARRIKCWVNEGNILSAGDIIGIIKFGSGNELFLPPGTKILVKKGEHVKAGETVIGILPDEKTRTSE</sequence>
<dbReference type="HAMAP" id="MF_00664">
    <property type="entry name" value="PS_decarb_PSD_A"/>
    <property type="match status" value="1"/>
</dbReference>
<evidence type="ECO:0000256" key="1">
    <source>
        <dbReference type="ARBA" id="ARBA00022475"/>
    </source>
</evidence>
<feature type="transmembrane region" description="Helical" evidence="12">
    <location>
        <begin position="41"/>
        <end position="57"/>
    </location>
</feature>
<dbReference type="NCBIfam" id="NF003685">
    <property type="entry name" value="PRK05305.2-5"/>
    <property type="match status" value="1"/>
</dbReference>
<keyword evidence="14" id="KW-1185">Reference proteome</keyword>
<evidence type="ECO:0000256" key="12">
    <source>
        <dbReference type="SAM" id="Phobius"/>
    </source>
</evidence>
<dbReference type="PANTHER" id="PTHR35809:SF1">
    <property type="entry name" value="ARCHAETIDYLSERINE DECARBOXYLASE PROENZYME-RELATED"/>
    <property type="match status" value="1"/>
</dbReference>
<reference evidence="13" key="1">
    <citation type="submission" date="2022-02" db="EMBL/GenBank/DDBJ databases">
        <authorList>
            <person name="Leng L."/>
        </authorList>
    </citation>
    <scope>NUCLEOTIDE SEQUENCE</scope>
    <source>
        <strain evidence="13">JI</strain>
    </source>
</reference>
<dbReference type="EMBL" id="JAKOAV010000016">
    <property type="protein sequence ID" value="MDF9408572.1"/>
    <property type="molecule type" value="Genomic_DNA"/>
</dbReference>
<evidence type="ECO:0000256" key="10">
    <source>
        <dbReference type="ARBA" id="ARBA00023317"/>
    </source>
</evidence>
<feature type="transmembrane region" description="Helical" evidence="12">
    <location>
        <begin position="12"/>
        <end position="35"/>
    </location>
</feature>
<feature type="chain" id="PRO_5041029037" description="Phosphatidylserine decarboxylase beta chain" evidence="11">
    <location>
        <begin position="1"/>
        <end position="189"/>
    </location>
</feature>
<evidence type="ECO:0000256" key="9">
    <source>
        <dbReference type="ARBA" id="ARBA00023264"/>
    </source>
</evidence>
<evidence type="ECO:0000313" key="14">
    <source>
        <dbReference type="Proteomes" id="UP001154312"/>
    </source>
</evidence>
<evidence type="ECO:0000256" key="5">
    <source>
        <dbReference type="ARBA" id="ARBA00023136"/>
    </source>
</evidence>
<comment type="catalytic activity">
    <reaction evidence="11">
        <text>a 1,2-diacyl-sn-glycero-3-phospho-L-serine + H(+) = a 1,2-diacyl-sn-glycero-3-phosphoethanolamine + CO2</text>
        <dbReference type="Rhea" id="RHEA:20828"/>
        <dbReference type="ChEBI" id="CHEBI:15378"/>
        <dbReference type="ChEBI" id="CHEBI:16526"/>
        <dbReference type="ChEBI" id="CHEBI:57262"/>
        <dbReference type="ChEBI" id="CHEBI:64612"/>
        <dbReference type="EC" id="4.1.1.65"/>
    </reaction>
</comment>
<dbReference type="InterPro" id="IPR003817">
    <property type="entry name" value="PS_Dcarbxylase"/>
</dbReference>
<feature type="active site" description="Schiff-base intermediate with substrate; via pyruvic acid" evidence="11">
    <location>
        <position position="190"/>
    </location>
</feature>
<comment type="pathway">
    <text evidence="11">Phospholipid metabolism; phosphatidylethanolamine biosynthesis; phosphatidylethanolamine from CDP-diacylglycerol: step 2/2.</text>
</comment>
<keyword evidence="8 11" id="KW-0456">Lyase</keyword>
<keyword evidence="3 11" id="KW-0210">Decarboxylase</keyword>
<comment type="subcellular location">
    <subcellularLocation>
        <location evidence="11">Cell membrane</location>
        <topology evidence="11">Peripheral membrane protein</topology>
    </subcellularLocation>
</comment>
<feature type="site" description="Cleavage (non-hydrolytic); by autocatalysis" evidence="11">
    <location>
        <begin position="189"/>
        <end position="190"/>
    </location>
</feature>
<gene>
    <name evidence="11" type="primary">psd</name>
    <name evidence="13" type="ORF">L7E55_09410</name>
</gene>
<comment type="similarity">
    <text evidence="11">Belongs to the phosphatidylserine decarboxylase family. PSD-A subfamily.</text>
</comment>
<keyword evidence="9 11" id="KW-1208">Phospholipid metabolism</keyword>
<dbReference type="GO" id="GO:0004609">
    <property type="term" value="F:phosphatidylserine decarboxylase activity"/>
    <property type="evidence" value="ECO:0007669"/>
    <property type="project" value="UniProtKB-UniRule"/>
</dbReference>